<accession>A0A918P3Y4</accession>
<dbReference type="InterPro" id="IPR042097">
    <property type="entry name" value="Aminopeptidase_N-like_N_sf"/>
</dbReference>
<dbReference type="GO" id="GO:0016285">
    <property type="term" value="F:alanyl aminopeptidase activity"/>
    <property type="evidence" value="ECO:0007669"/>
    <property type="project" value="UniProtKB-EC"/>
</dbReference>
<evidence type="ECO:0000256" key="7">
    <source>
        <dbReference type="ARBA" id="ARBA00022833"/>
    </source>
</evidence>
<dbReference type="GO" id="GO:0043171">
    <property type="term" value="P:peptide catabolic process"/>
    <property type="evidence" value="ECO:0007669"/>
    <property type="project" value="TreeGrafter"/>
</dbReference>
<dbReference type="RefSeq" id="WP_189534258.1">
    <property type="nucleotide sequence ID" value="NZ_BMYX01000012.1"/>
</dbReference>
<dbReference type="GO" id="GO:0008270">
    <property type="term" value="F:zinc ion binding"/>
    <property type="evidence" value="ECO:0007669"/>
    <property type="project" value="UniProtKB-UniRule"/>
</dbReference>
<comment type="cofactor">
    <cofactor evidence="10 12">
        <name>Zn(2+)</name>
        <dbReference type="ChEBI" id="CHEBI:29105"/>
    </cofactor>
    <text evidence="10 12">Binds 1 zinc ion per subunit.</text>
</comment>
<dbReference type="InterPro" id="IPR027268">
    <property type="entry name" value="Peptidase_M4/M1_CTD_sf"/>
</dbReference>
<reference evidence="17" key="2">
    <citation type="submission" date="2020-09" db="EMBL/GenBank/DDBJ databases">
        <authorList>
            <person name="Sun Q."/>
            <person name="Kim S."/>
        </authorList>
    </citation>
    <scope>NUCLEOTIDE SEQUENCE</scope>
    <source>
        <strain evidence="17">KCTC 32182</strain>
    </source>
</reference>
<evidence type="ECO:0000256" key="11">
    <source>
        <dbReference type="PIRSR" id="PIRSR634016-4"/>
    </source>
</evidence>
<comment type="catalytic activity">
    <reaction evidence="1">
        <text>Release of an N-terminal amino acid, Xaa-|-Yaa- from a peptide, amide or arylamide. Xaa is preferably Ala, but may be most amino acids including Pro (slow action). When a terminal hydrophobic residue is followed by a prolyl residue, the two may be released as an intact Xaa-Pro dipeptide.</text>
        <dbReference type="EC" id="3.4.11.2"/>
    </reaction>
</comment>
<dbReference type="InterPro" id="IPR050344">
    <property type="entry name" value="Peptidase_M1_aminopeptidases"/>
</dbReference>
<keyword evidence="13" id="KW-0732">Signal</keyword>
<feature type="binding site" evidence="10">
    <location>
        <position position="317"/>
    </location>
    <ligand>
        <name>Zn(2+)</name>
        <dbReference type="ChEBI" id="CHEBI:29105"/>
        <note>catalytic</note>
    </ligand>
</feature>
<evidence type="ECO:0000256" key="8">
    <source>
        <dbReference type="ARBA" id="ARBA00023049"/>
    </source>
</evidence>
<dbReference type="GO" id="GO:0016020">
    <property type="term" value="C:membrane"/>
    <property type="evidence" value="ECO:0007669"/>
    <property type="project" value="TreeGrafter"/>
</dbReference>
<dbReference type="InterPro" id="IPR045357">
    <property type="entry name" value="Aminopeptidase_N-like_N"/>
</dbReference>
<dbReference type="InterPro" id="IPR034016">
    <property type="entry name" value="M1_APN-typ"/>
</dbReference>
<evidence type="ECO:0000256" key="3">
    <source>
        <dbReference type="ARBA" id="ARBA00022438"/>
    </source>
</evidence>
<evidence type="ECO:0000256" key="9">
    <source>
        <dbReference type="PIRSR" id="PIRSR634016-1"/>
    </source>
</evidence>
<gene>
    <name evidence="17" type="primary">ape1</name>
    <name evidence="17" type="ORF">GCM10011289_22130</name>
</gene>
<feature type="signal peptide" evidence="13">
    <location>
        <begin position="1"/>
        <end position="19"/>
    </location>
</feature>
<keyword evidence="8 12" id="KW-0482">Metalloprotease</keyword>
<evidence type="ECO:0000256" key="1">
    <source>
        <dbReference type="ARBA" id="ARBA00000098"/>
    </source>
</evidence>
<feature type="site" description="Transition state stabilizer" evidence="11">
    <location>
        <position position="402"/>
    </location>
</feature>
<dbReference type="EMBL" id="BMYX01000012">
    <property type="protein sequence ID" value="GGY18260.1"/>
    <property type="molecule type" value="Genomic_DNA"/>
</dbReference>
<dbReference type="AlphaFoldDB" id="A0A918P3Y4"/>
<feature type="binding site" evidence="10">
    <location>
        <position position="321"/>
    </location>
    <ligand>
        <name>Zn(2+)</name>
        <dbReference type="ChEBI" id="CHEBI:29105"/>
        <note>catalytic</note>
    </ligand>
</feature>
<organism evidence="17 18">
    <name type="scientific">Paludibacterium paludis</name>
    <dbReference type="NCBI Taxonomy" id="1225769"/>
    <lineage>
        <taxon>Bacteria</taxon>
        <taxon>Pseudomonadati</taxon>
        <taxon>Pseudomonadota</taxon>
        <taxon>Betaproteobacteria</taxon>
        <taxon>Neisseriales</taxon>
        <taxon>Chromobacteriaceae</taxon>
        <taxon>Paludibacterium</taxon>
    </lineage>
</organism>
<feature type="chain" id="PRO_5037572143" description="Aminopeptidase" evidence="13">
    <location>
        <begin position="20"/>
        <end position="871"/>
    </location>
</feature>
<dbReference type="InterPro" id="IPR014782">
    <property type="entry name" value="Peptidase_M1_dom"/>
</dbReference>
<dbReference type="SUPFAM" id="SSF63737">
    <property type="entry name" value="Leukotriene A4 hydrolase N-terminal domain"/>
    <property type="match status" value="1"/>
</dbReference>
<dbReference type="GO" id="GO:0042277">
    <property type="term" value="F:peptide binding"/>
    <property type="evidence" value="ECO:0007669"/>
    <property type="project" value="TreeGrafter"/>
</dbReference>
<name>A0A918P3Y4_9NEIS</name>
<dbReference type="Proteomes" id="UP000645257">
    <property type="component" value="Unassembled WGS sequence"/>
</dbReference>
<dbReference type="GO" id="GO:0005737">
    <property type="term" value="C:cytoplasm"/>
    <property type="evidence" value="ECO:0007669"/>
    <property type="project" value="TreeGrafter"/>
</dbReference>
<dbReference type="SUPFAM" id="SSF55486">
    <property type="entry name" value="Metalloproteases ('zincins'), catalytic domain"/>
    <property type="match status" value="1"/>
</dbReference>
<dbReference type="GO" id="GO:0006508">
    <property type="term" value="P:proteolysis"/>
    <property type="evidence" value="ECO:0007669"/>
    <property type="project" value="UniProtKB-KW"/>
</dbReference>
<feature type="domain" description="ERAP1-like C-terminal" evidence="15">
    <location>
        <begin position="536"/>
        <end position="846"/>
    </location>
</feature>
<evidence type="ECO:0000256" key="12">
    <source>
        <dbReference type="RuleBase" id="RU364040"/>
    </source>
</evidence>
<dbReference type="Pfam" id="PF17900">
    <property type="entry name" value="Peptidase_M1_N"/>
    <property type="match status" value="1"/>
</dbReference>
<dbReference type="Gene3D" id="1.10.390.10">
    <property type="entry name" value="Neutral Protease Domain 2"/>
    <property type="match status" value="1"/>
</dbReference>
<comment type="similarity">
    <text evidence="2 12">Belongs to the peptidase M1 family.</text>
</comment>
<keyword evidence="7 10" id="KW-0862">Zinc</keyword>
<evidence type="ECO:0000313" key="18">
    <source>
        <dbReference type="Proteomes" id="UP000645257"/>
    </source>
</evidence>
<dbReference type="FunFam" id="1.10.390.10:FF:000013">
    <property type="entry name" value="Aminopeptidase N"/>
    <property type="match status" value="1"/>
</dbReference>
<dbReference type="InterPro" id="IPR001930">
    <property type="entry name" value="Peptidase_M1"/>
</dbReference>
<reference evidence="17" key="1">
    <citation type="journal article" date="2014" name="Int. J. Syst. Evol. Microbiol.">
        <title>Complete genome sequence of Corynebacterium casei LMG S-19264T (=DSM 44701T), isolated from a smear-ripened cheese.</title>
        <authorList>
            <consortium name="US DOE Joint Genome Institute (JGI-PGF)"/>
            <person name="Walter F."/>
            <person name="Albersmeier A."/>
            <person name="Kalinowski J."/>
            <person name="Ruckert C."/>
        </authorList>
    </citation>
    <scope>NUCLEOTIDE SEQUENCE</scope>
    <source>
        <strain evidence="17">KCTC 32182</strain>
    </source>
</reference>
<dbReference type="Pfam" id="PF01433">
    <property type="entry name" value="Peptidase_M1"/>
    <property type="match status" value="1"/>
</dbReference>
<dbReference type="GO" id="GO:0005615">
    <property type="term" value="C:extracellular space"/>
    <property type="evidence" value="ECO:0007669"/>
    <property type="project" value="TreeGrafter"/>
</dbReference>
<dbReference type="CDD" id="cd09601">
    <property type="entry name" value="M1_APN-Q_like"/>
    <property type="match status" value="1"/>
</dbReference>
<evidence type="ECO:0000313" key="17">
    <source>
        <dbReference type="EMBL" id="GGY18260.1"/>
    </source>
</evidence>
<keyword evidence="6 12" id="KW-0378">Hydrolase</keyword>
<evidence type="ECO:0000256" key="6">
    <source>
        <dbReference type="ARBA" id="ARBA00022801"/>
    </source>
</evidence>
<dbReference type="PRINTS" id="PR00756">
    <property type="entry name" value="ALADIPTASE"/>
</dbReference>
<feature type="domain" description="Aminopeptidase N-like N-terminal" evidence="16">
    <location>
        <begin position="33"/>
        <end position="209"/>
    </location>
</feature>
<dbReference type="Gene3D" id="2.60.40.1910">
    <property type="match status" value="1"/>
</dbReference>
<keyword evidence="4 12" id="KW-0645">Protease</keyword>
<dbReference type="InterPro" id="IPR024571">
    <property type="entry name" value="ERAP1-like_C_dom"/>
</dbReference>
<evidence type="ECO:0000256" key="10">
    <source>
        <dbReference type="PIRSR" id="PIRSR634016-3"/>
    </source>
</evidence>
<protein>
    <recommendedName>
        <fullName evidence="12">Aminopeptidase</fullName>
        <ecNumber evidence="12">3.4.11.-</ecNumber>
    </recommendedName>
</protein>
<dbReference type="EC" id="3.4.11.-" evidence="12"/>
<evidence type="ECO:0000259" key="15">
    <source>
        <dbReference type="Pfam" id="PF11838"/>
    </source>
</evidence>
<dbReference type="Gene3D" id="2.60.40.1730">
    <property type="entry name" value="tricorn interacting facor f3 domain"/>
    <property type="match status" value="1"/>
</dbReference>
<evidence type="ECO:0000256" key="4">
    <source>
        <dbReference type="ARBA" id="ARBA00022670"/>
    </source>
</evidence>
<evidence type="ECO:0000259" key="14">
    <source>
        <dbReference type="Pfam" id="PF01433"/>
    </source>
</evidence>
<evidence type="ECO:0000259" key="16">
    <source>
        <dbReference type="Pfam" id="PF17900"/>
    </source>
</evidence>
<feature type="active site" description="Proton acceptor" evidence="9">
    <location>
        <position position="318"/>
    </location>
</feature>
<evidence type="ECO:0000256" key="5">
    <source>
        <dbReference type="ARBA" id="ARBA00022723"/>
    </source>
</evidence>
<dbReference type="Gene3D" id="1.25.50.20">
    <property type="match status" value="1"/>
</dbReference>
<keyword evidence="5 10" id="KW-0479">Metal-binding</keyword>
<evidence type="ECO:0000256" key="2">
    <source>
        <dbReference type="ARBA" id="ARBA00010136"/>
    </source>
</evidence>
<dbReference type="GO" id="GO:0070006">
    <property type="term" value="F:metalloaminopeptidase activity"/>
    <property type="evidence" value="ECO:0007669"/>
    <property type="project" value="TreeGrafter"/>
</dbReference>
<dbReference type="Pfam" id="PF11838">
    <property type="entry name" value="ERAP1_C"/>
    <property type="match status" value="1"/>
</dbReference>
<keyword evidence="18" id="KW-1185">Reference proteome</keyword>
<sequence length="871" mass="96375">MRKIICAILFAGMAHAILAAPATPMRLPDTAAPLAYHLDLSVDPEKPTHSGTVRIDIEIKRPTTVLRLNATDITIRSARLSIGGRRLAARTNKADDDMIDLVFPAPLPAGRGELDIAFRGKINDKDVEGLFRQKEGHDWYAFTQFESTSARQAFPSFDEPRWKVPWSISLTVPQKLTAVANTPVRREVRLPGGLKRVEFQTTRPLPSYLVAFGVGPFSILDGGMAGKAPLRIITPRGRAHEARYAAKMTPAIVSRLENYFGMDYPYEKLDLMVLPITVGFGAMENPGLITFESGLLIAKPDNETDNFKRGFVSVAAHELAHQWFGDYVTMVWWDDLWLNESFASWMGDKITDQVMPEWHWDTSLERARARAMKTDRLASARRIHQPVDTPEDLSGAFDDITYQKGQAMLGMFETWLGAERFRNGVRRYMARHAWGNATGRDFIAALSDGDTALAEAFASFTEQPGIPKLHVRLDCSATPRAVLAQSRFLPLGSAAQTGDAHWSVPVTIRTPGGVTRYLLKDKTGSVTLPDAACPAWIQANADGSGYYRPVYEAGRLTALMQRDDLSVNEILAGLNDALALTETGDVPMADALDLAVRYAAHPRQEVAIRAGDILLKAGKAVAPDKKAAYTALWQRAYGQRLRTLGLTPKPADSNDDHRIREVLAFNVADKGDDAGLRREAETLVHRWLRKPDAIAPSMRETVFAIAALNGDPALFDAMAGKLRRTGDRLERSQLLNALARFRPASLAERARGLMLDPALDPRESIYVLRIQNEEDTLRDGSLAFVKRHFDDLVNRLPKDSPGGFPRSFNGYCSEESADAVDRQFRPGIEHFDGGPTHLAQSLETIRLCAAWRGAQQGSLNRWLTRDAPAAP</sequence>
<keyword evidence="3 12" id="KW-0031">Aminopeptidase</keyword>
<feature type="domain" description="Peptidase M1 membrane alanine aminopeptidase" evidence="14">
    <location>
        <begin position="244"/>
        <end position="449"/>
    </location>
</feature>
<dbReference type="PANTHER" id="PTHR11533">
    <property type="entry name" value="PROTEASE M1 ZINC METALLOPROTEASE"/>
    <property type="match status" value="1"/>
</dbReference>
<comment type="caution">
    <text evidence="17">The sequence shown here is derived from an EMBL/GenBank/DDBJ whole genome shotgun (WGS) entry which is preliminary data.</text>
</comment>
<evidence type="ECO:0000256" key="13">
    <source>
        <dbReference type="SAM" id="SignalP"/>
    </source>
</evidence>
<feature type="binding site" evidence="10">
    <location>
        <position position="340"/>
    </location>
    <ligand>
        <name>Zn(2+)</name>
        <dbReference type="ChEBI" id="CHEBI:29105"/>
        <note>catalytic</note>
    </ligand>
</feature>
<proteinExistence type="inferred from homology"/>
<dbReference type="PANTHER" id="PTHR11533:SF174">
    <property type="entry name" value="PUROMYCIN-SENSITIVE AMINOPEPTIDASE-RELATED"/>
    <property type="match status" value="1"/>
</dbReference>